<comment type="caution">
    <text evidence="2">The sequence shown here is derived from an EMBL/GenBank/DDBJ whole genome shotgun (WGS) entry which is preliminary data.</text>
</comment>
<evidence type="ECO:0000256" key="1">
    <source>
        <dbReference type="SAM" id="MobiDB-lite"/>
    </source>
</evidence>
<reference evidence="2 3" key="1">
    <citation type="submission" date="2018-03" db="EMBL/GenBank/DDBJ databases">
        <title>Genomic Encyclopedia of Archaeal and Bacterial Type Strains, Phase II (KMG-II): from individual species to whole genera.</title>
        <authorList>
            <person name="Goeker M."/>
        </authorList>
    </citation>
    <scope>NUCLEOTIDE SEQUENCE [LARGE SCALE GENOMIC DNA]</scope>
    <source>
        <strain evidence="2 3">DSM 44720</strain>
    </source>
</reference>
<keyword evidence="3" id="KW-1185">Reference proteome</keyword>
<dbReference type="AlphaFoldDB" id="A0A2T0SAB0"/>
<evidence type="ECO:0000313" key="3">
    <source>
        <dbReference type="Proteomes" id="UP000239494"/>
    </source>
</evidence>
<sequence length="51" mass="5670">MTTRSEPPVPESDAVPAGRRDRRAARRSQVPPRAFAAPVAAQRQYAVRRRG</sequence>
<dbReference type="EMBL" id="PVTF01000024">
    <property type="protein sequence ID" value="PRY30342.1"/>
    <property type="molecule type" value="Genomic_DNA"/>
</dbReference>
<accession>A0A2T0SAB0</accession>
<gene>
    <name evidence="2" type="ORF">CLV43_12474</name>
</gene>
<feature type="compositionally biased region" description="Low complexity" evidence="1">
    <location>
        <begin position="27"/>
        <end position="45"/>
    </location>
</feature>
<name>A0A2T0SAB0_9PSEU</name>
<feature type="region of interest" description="Disordered" evidence="1">
    <location>
        <begin position="1"/>
        <end position="51"/>
    </location>
</feature>
<proteinExistence type="predicted"/>
<evidence type="ECO:0000313" key="2">
    <source>
        <dbReference type="EMBL" id="PRY30342.1"/>
    </source>
</evidence>
<protein>
    <submittedName>
        <fullName evidence="2">Uncharacterized protein</fullName>
    </submittedName>
</protein>
<dbReference type="Proteomes" id="UP000239494">
    <property type="component" value="Unassembled WGS sequence"/>
</dbReference>
<dbReference type="RefSeq" id="WP_170156299.1">
    <property type="nucleotide sequence ID" value="NZ_PVTF01000024.1"/>
</dbReference>
<organism evidence="2 3">
    <name type="scientific">Umezawaea tangerina</name>
    <dbReference type="NCBI Taxonomy" id="84725"/>
    <lineage>
        <taxon>Bacteria</taxon>
        <taxon>Bacillati</taxon>
        <taxon>Actinomycetota</taxon>
        <taxon>Actinomycetes</taxon>
        <taxon>Pseudonocardiales</taxon>
        <taxon>Pseudonocardiaceae</taxon>
        <taxon>Umezawaea</taxon>
    </lineage>
</organism>